<dbReference type="STRING" id="252514.A3224_09840"/>
<reference evidence="2" key="2">
    <citation type="submission" date="2016-03" db="EMBL/GenBank/DDBJ databases">
        <authorList>
            <person name="Ploux O."/>
        </authorList>
    </citation>
    <scope>NUCLEOTIDE SEQUENCE [LARGE SCALE GENOMIC DNA]</scope>
    <source>
        <strain evidence="2">DAU221</strain>
    </source>
</reference>
<evidence type="ECO:0000256" key="1">
    <source>
        <dbReference type="SAM" id="MobiDB-lite"/>
    </source>
</evidence>
<proteinExistence type="predicted"/>
<dbReference type="KEGG" id="mthd:A3224_09840"/>
<dbReference type="AlphaFoldDB" id="A0A143HNJ5"/>
<accession>A0A143HNJ5</accession>
<organism evidence="2 4">
    <name type="scientific">Microbulbifer thermotolerans</name>
    <dbReference type="NCBI Taxonomy" id="252514"/>
    <lineage>
        <taxon>Bacteria</taxon>
        <taxon>Pseudomonadati</taxon>
        <taxon>Pseudomonadota</taxon>
        <taxon>Gammaproteobacteria</taxon>
        <taxon>Cellvibrionales</taxon>
        <taxon>Microbulbiferaceae</taxon>
        <taxon>Microbulbifer</taxon>
    </lineage>
</organism>
<feature type="region of interest" description="Disordered" evidence="1">
    <location>
        <begin position="1"/>
        <end position="29"/>
    </location>
</feature>
<dbReference type="SUPFAM" id="SSF81901">
    <property type="entry name" value="HCP-like"/>
    <property type="match status" value="1"/>
</dbReference>
<dbReference type="EMBL" id="JAPHQB010000066">
    <property type="protein sequence ID" value="MCX2803380.1"/>
    <property type="molecule type" value="Genomic_DNA"/>
</dbReference>
<gene>
    <name evidence="2" type="ORF">A3224_09840</name>
    <name evidence="3" type="ORF">OQJ68_16505</name>
</gene>
<keyword evidence="4" id="KW-1185">Reference proteome</keyword>
<dbReference type="Proteomes" id="UP001209730">
    <property type="component" value="Unassembled WGS sequence"/>
</dbReference>
<evidence type="ECO:0000313" key="3">
    <source>
        <dbReference type="EMBL" id="MCX2803380.1"/>
    </source>
</evidence>
<reference evidence="4" key="1">
    <citation type="submission" date="2016-03" db="EMBL/GenBank/DDBJ databases">
        <authorList>
            <person name="Lee Y.-S."/>
            <person name="Choi Y.-L."/>
        </authorList>
    </citation>
    <scope>NUCLEOTIDE SEQUENCE [LARGE SCALE GENOMIC DNA]</scope>
    <source>
        <strain evidence="4">DAU221</strain>
    </source>
</reference>
<dbReference type="EMBL" id="CP014864">
    <property type="protein sequence ID" value="AMX02842.1"/>
    <property type="molecule type" value="Genomic_DNA"/>
</dbReference>
<feature type="compositionally biased region" description="Polar residues" evidence="1">
    <location>
        <begin position="15"/>
        <end position="29"/>
    </location>
</feature>
<dbReference type="Proteomes" id="UP000076077">
    <property type="component" value="Chromosome"/>
</dbReference>
<protein>
    <submittedName>
        <fullName evidence="3">Sel1 repeat family protein</fullName>
    </submittedName>
</protein>
<dbReference type="OrthoDB" id="1442375at2"/>
<sequence>MTKKKPEPIDMSWMNKDNSQKSNEPPTSTGAIYFLTPEELACHIKNGESGNKKSAIKVLNYYMFSNLNEELKVYWMKKAAELGDTPSQFNYALYLSEKGEIGEAIKWAKKAASSGDSSAHEFIKRLKSSS</sequence>
<reference evidence="3" key="3">
    <citation type="submission" date="2022-11" db="EMBL/GenBank/DDBJ databases">
        <title>Chitin-degrading and fungicidal potential of chitinolytic bacterial strains from marine environment of the Pacific Ocean regions.</title>
        <authorList>
            <person name="Pentekhina I."/>
            <person name="Nedashkovskaya O."/>
            <person name="Seitkalieva A."/>
            <person name="Podvolotskaya A."/>
            <person name="Tekutyeva L."/>
            <person name="Balabanova L."/>
        </authorList>
    </citation>
    <scope>NUCLEOTIDE SEQUENCE</scope>
    <source>
        <strain evidence="3">KMM 6838</strain>
    </source>
</reference>
<dbReference type="GeneID" id="76608350"/>
<dbReference type="InterPro" id="IPR011990">
    <property type="entry name" value="TPR-like_helical_dom_sf"/>
</dbReference>
<dbReference type="RefSeq" id="WP_067153921.1">
    <property type="nucleotide sequence ID" value="NZ_CP014864.1"/>
</dbReference>
<evidence type="ECO:0000313" key="4">
    <source>
        <dbReference type="Proteomes" id="UP000076077"/>
    </source>
</evidence>
<evidence type="ECO:0000313" key="2">
    <source>
        <dbReference type="EMBL" id="AMX02842.1"/>
    </source>
</evidence>
<dbReference type="Gene3D" id="1.25.40.10">
    <property type="entry name" value="Tetratricopeptide repeat domain"/>
    <property type="match status" value="1"/>
</dbReference>
<name>A0A143HNJ5_MICTH</name>